<dbReference type="Proteomes" id="UP000544331">
    <property type="component" value="Unassembled WGS sequence"/>
</dbReference>
<gene>
    <name evidence="3" type="ORF">FMUND_2892</name>
</gene>
<dbReference type="AlphaFoldDB" id="A0A8H5Z3X9"/>
<feature type="chain" id="PRO_5034198391" evidence="2">
    <location>
        <begin position="26"/>
        <end position="223"/>
    </location>
</feature>
<feature type="compositionally biased region" description="Polar residues" evidence="1">
    <location>
        <begin position="26"/>
        <end position="35"/>
    </location>
</feature>
<feature type="signal peptide" evidence="2">
    <location>
        <begin position="1"/>
        <end position="25"/>
    </location>
</feature>
<evidence type="ECO:0000313" key="4">
    <source>
        <dbReference type="Proteomes" id="UP000544331"/>
    </source>
</evidence>
<comment type="caution">
    <text evidence="3">The sequence shown here is derived from an EMBL/GenBank/DDBJ whole genome shotgun (WGS) entry which is preliminary data.</text>
</comment>
<name>A0A8H5Z3X9_9HYPO</name>
<dbReference type="EMBL" id="JAAOAN010000088">
    <property type="protein sequence ID" value="KAF5722380.1"/>
    <property type="molecule type" value="Genomic_DNA"/>
</dbReference>
<proteinExistence type="predicted"/>
<feature type="region of interest" description="Disordered" evidence="1">
    <location>
        <begin position="26"/>
        <end position="76"/>
    </location>
</feature>
<organism evidence="3 4">
    <name type="scientific">Fusarium mundagurra</name>
    <dbReference type="NCBI Taxonomy" id="1567541"/>
    <lineage>
        <taxon>Eukaryota</taxon>
        <taxon>Fungi</taxon>
        <taxon>Dikarya</taxon>
        <taxon>Ascomycota</taxon>
        <taxon>Pezizomycotina</taxon>
        <taxon>Sordariomycetes</taxon>
        <taxon>Hypocreomycetidae</taxon>
        <taxon>Hypocreales</taxon>
        <taxon>Nectriaceae</taxon>
        <taxon>Fusarium</taxon>
        <taxon>Fusarium fujikuroi species complex</taxon>
    </lineage>
</organism>
<reference evidence="3 4" key="1">
    <citation type="submission" date="2020-05" db="EMBL/GenBank/DDBJ databases">
        <title>Identification and distribution of gene clusters putatively required for synthesis of sphingolipid metabolism inhibitors in phylogenetically diverse species of the filamentous fungus Fusarium.</title>
        <authorList>
            <person name="Kim H.-S."/>
            <person name="Busman M."/>
            <person name="Brown D.W."/>
            <person name="Divon H."/>
            <person name="Uhlig S."/>
            <person name="Proctor R.H."/>
        </authorList>
    </citation>
    <scope>NUCLEOTIDE SEQUENCE [LARGE SCALE GENOMIC DNA]</scope>
    <source>
        <strain evidence="3 4">NRRL 66235</strain>
    </source>
</reference>
<evidence type="ECO:0000256" key="1">
    <source>
        <dbReference type="SAM" id="MobiDB-lite"/>
    </source>
</evidence>
<protein>
    <submittedName>
        <fullName evidence="3">Uncharacterized protein</fullName>
    </submittedName>
</protein>
<keyword evidence="2" id="KW-0732">Signal</keyword>
<accession>A0A8H5Z3X9</accession>
<evidence type="ECO:0000313" key="3">
    <source>
        <dbReference type="EMBL" id="KAF5722380.1"/>
    </source>
</evidence>
<sequence>MKSAFLMLAALVASLVCLCWGGSTGESIPSANPPDSDSEFAGSMTSPQDSATTSTYQDLCPTGDGKLDPGRTSPRKPLEDQIDDLLAILRDIQSFIMPAFPGAGRIVIIISIFSLLQERVGAACIMLEALPPRSATESIYQPITPSPPHVWEEFELALQNGSDMRIMKTLFDVVCYTPTFLYLHFRFWLRSHLLTIAMDPWVAFKAFSFGLVNLPVSLPAPTI</sequence>
<evidence type="ECO:0000256" key="2">
    <source>
        <dbReference type="SAM" id="SignalP"/>
    </source>
</evidence>
<keyword evidence="4" id="KW-1185">Reference proteome</keyword>
<dbReference type="OrthoDB" id="5105861at2759"/>
<feature type="compositionally biased region" description="Polar residues" evidence="1">
    <location>
        <begin position="43"/>
        <end position="57"/>
    </location>
</feature>